<evidence type="ECO:0000313" key="15">
    <source>
        <dbReference type="Proteomes" id="UP000002051"/>
    </source>
</evidence>
<dbReference type="PROSITE" id="PS50109">
    <property type="entry name" value="HIS_KIN"/>
    <property type="match status" value="1"/>
</dbReference>
<dbReference type="InterPro" id="IPR011006">
    <property type="entry name" value="CheY-like_superfamily"/>
</dbReference>
<dbReference type="AlphaFoldDB" id="A0A072VZ96"/>
<dbReference type="PRINTS" id="PR00344">
    <property type="entry name" value="BCTRLSENSOR"/>
</dbReference>
<dbReference type="PANTHER" id="PTHR43719:SF75">
    <property type="entry name" value="HISTIDINE KINASE CKI1"/>
    <property type="match status" value="1"/>
</dbReference>
<dbReference type="Gramene" id="rna5326">
    <property type="protein sequence ID" value="RHN81308.1"/>
    <property type="gene ID" value="gene5326"/>
</dbReference>
<sequence length="1050" mass="116625">MALQPLSIVILLAYGALITLISLTPCWYVMVTHIEKQANLSSENIVTQLQSEIKYSAELLHPMKSSSTNLARLLSSRLDSTNISFSDIETKVAPLLFEAFETIPHLTQISYIGMEGLFFSYCSDHDQALAIYSNSSSNKILYYVHPVNNETGKVFGEAIISNSSISTSWIKKAANISNEFASLGTRWTNGHDLLFLNSARVNKIGVISLGFSAKAITDSVTRVNRLGTGTYLATKDGQILVEGIQHIRLVISNDSVSFQSVNANGDVIKNYEGTVTCKDEANASSLNIQNTQYLIRCSPIDILGIESVNVLAVPRNGFDVSYKKMGLALLNVMLVMILVAVLGFLFIDGRAIRREMHLCASLIKQKEATHQAERKNMNKSLAVASASHDVRTSLAGITALIKISSKLVPPGSELASNLIQMEDCTQDLLGLLNSILDTSKIEVGKMELVEEEFDLSHFLEEVVDIYHLVAMEKGVDLVLDPCNGSVIKYSRVKGDRGRLKQVLCNLLNNAVKFTNEGHITVRVWARKQTLSSSIIKTNQNSFMKQLSWLFSKKKNEADEDIEKTMNSIQQDPPRSMDFTFEVDDTGKGIPKENYKSVFENYVQVKETNPVQEGTGLGLGIVQSLVRLMHGDIEIVDKNIGEKGTCFRFNVLLGLCEGETVTDFSTKEGLEYGTSNGTQARGRTTHATSSSSNICSMSPMYHMCNSSPRLEPSRVVLFIGNVERRRTCKRFMKSLGIKVKVVKCQKDLFDTLEEIKQKGRRSNGPSSPESSSNLSSSHNSFSRAKGVPLSFMDGTEYMSPVFKKTNFGTVACFVLIVIDANAGSSFSELFGIVSKFKKGLSNSCNVVWLDNPHMHRIDSRIIDQNDIVISKPFHGSRLFQVIMLLPEYDNGSVWQSIKKPHTRNSPVHQGEIQECEDSSCYKPLHCKKFLVVEDTKILRVIATNILGSLGATVEQCENGKEAVMLVVEGLKRDDPNPPYDYILMDCQMPVMDGFEATRRIREMEKPFGVRIPIIALSADIDRSTTVTGMDFYIEKPLRKEHLLEAIRILNS</sequence>
<evidence type="ECO:0000256" key="1">
    <source>
        <dbReference type="ARBA" id="ARBA00000085"/>
    </source>
</evidence>
<dbReference type="Gene3D" id="3.30.565.10">
    <property type="entry name" value="Histidine kinase-like ATPase, C-terminal domain"/>
    <property type="match status" value="1"/>
</dbReference>
<evidence type="ECO:0000256" key="3">
    <source>
        <dbReference type="ARBA" id="ARBA00012438"/>
    </source>
</evidence>
<dbReference type="Gene3D" id="3.40.50.2300">
    <property type="match status" value="1"/>
</dbReference>
<dbReference type="SMART" id="SM00388">
    <property type="entry name" value="HisKA"/>
    <property type="match status" value="1"/>
</dbReference>
<evidence type="ECO:0000256" key="4">
    <source>
        <dbReference type="ARBA" id="ARBA00022553"/>
    </source>
</evidence>
<organism evidence="12 15">
    <name type="scientific">Medicago truncatula</name>
    <name type="common">Barrel medic</name>
    <name type="synonym">Medicago tribuloides</name>
    <dbReference type="NCBI Taxonomy" id="3880"/>
    <lineage>
        <taxon>Eukaryota</taxon>
        <taxon>Viridiplantae</taxon>
        <taxon>Streptophyta</taxon>
        <taxon>Embryophyta</taxon>
        <taxon>Tracheophyta</taxon>
        <taxon>Spermatophyta</taxon>
        <taxon>Magnoliopsida</taxon>
        <taxon>eudicotyledons</taxon>
        <taxon>Gunneridae</taxon>
        <taxon>Pentapetalae</taxon>
        <taxon>rosids</taxon>
        <taxon>fabids</taxon>
        <taxon>Fabales</taxon>
        <taxon>Fabaceae</taxon>
        <taxon>Papilionoideae</taxon>
        <taxon>50 kb inversion clade</taxon>
        <taxon>NPAAA clade</taxon>
        <taxon>Hologalegina</taxon>
        <taxon>IRL clade</taxon>
        <taxon>Trifolieae</taxon>
        <taxon>Medicago</taxon>
    </lineage>
</organism>
<dbReference type="GO" id="GO:0000155">
    <property type="term" value="F:phosphorelay sensor kinase activity"/>
    <property type="evidence" value="ECO:0007669"/>
    <property type="project" value="InterPro"/>
</dbReference>
<keyword evidence="6" id="KW-0675">Receptor</keyword>
<dbReference type="CDD" id="cd17546">
    <property type="entry name" value="REC_hyHK_CKI1_RcsC-like"/>
    <property type="match status" value="1"/>
</dbReference>
<comment type="catalytic activity">
    <reaction evidence="1">
        <text>ATP + protein L-histidine = ADP + protein N-phospho-L-histidine.</text>
        <dbReference type="EC" id="2.7.13.3"/>
    </reaction>
</comment>
<dbReference type="Pfam" id="PF00072">
    <property type="entry name" value="Response_reg"/>
    <property type="match status" value="1"/>
</dbReference>
<dbReference type="Proteomes" id="UP000002051">
    <property type="component" value="Unassembled WGS sequence"/>
</dbReference>
<feature type="transmembrane region" description="Helical" evidence="9">
    <location>
        <begin position="6"/>
        <end position="30"/>
    </location>
</feature>
<dbReference type="KEGG" id="mtr:25484851"/>
<dbReference type="InterPro" id="IPR036097">
    <property type="entry name" value="HisK_dim/P_sf"/>
</dbReference>
<dbReference type="InterPro" id="IPR036890">
    <property type="entry name" value="HATPase_C_sf"/>
</dbReference>
<evidence type="ECO:0000256" key="2">
    <source>
        <dbReference type="ARBA" id="ARBA00004477"/>
    </source>
</evidence>
<dbReference type="EMBL" id="PSQE01000001">
    <property type="protein sequence ID" value="RHN81308.1"/>
    <property type="molecule type" value="Genomic_DNA"/>
</dbReference>
<dbReference type="Proteomes" id="UP000265566">
    <property type="component" value="Chromosome 1"/>
</dbReference>
<feature type="region of interest" description="Disordered" evidence="8">
    <location>
        <begin position="754"/>
        <end position="781"/>
    </location>
</feature>
<dbReference type="SUPFAM" id="SSF55874">
    <property type="entry name" value="ATPase domain of HSP90 chaperone/DNA topoisomerase II/histidine kinase"/>
    <property type="match status" value="1"/>
</dbReference>
<dbReference type="SUPFAM" id="SSF52172">
    <property type="entry name" value="CheY-like"/>
    <property type="match status" value="1"/>
</dbReference>
<protein>
    <recommendedName>
        <fullName evidence="3">histidine kinase</fullName>
        <ecNumber evidence="3">2.7.13.3</ecNumber>
    </recommendedName>
</protein>
<dbReference type="InterPro" id="IPR005467">
    <property type="entry name" value="His_kinase_dom"/>
</dbReference>
<dbReference type="STRING" id="3880.A0A072VZ96"/>
<comment type="subcellular location">
    <subcellularLocation>
        <location evidence="2">Endoplasmic reticulum membrane</location>
        <topology evidence="2">Multi-pass membrane protein</topology>
    </subcellularLocation>
</comment>
<dbReference type="HOGENOM" id="CLU_000445_104_16_1"/>
<dbReference type="InterPro" id="IPR004358">
    <property type="entry name" value="Sig_transdc_His_kin-like_C"/>
</dbReference>
<keyword evidence="15" id="KW-1185">Reference proteome</keyword>
<dbReference type="EnsemblPlants" id="KEH43350">
    <property type="protein sequence ID" value="KEH43350"/>
    <property type="gene ID" value="MTR_1g090850"/>
</dbReference>
<dbReference type="PANTHER" id="PTHR43719">
    <property type="entry name" value="TWO-COMPONENT HISTIDINE KINASE"/>
    <property type="match status" value="1"/>
</dbReference>
<dbReference type="InterPro" id="IPR050956">
    <property type="entry name" value="2C_system_His_kinase"/>
</dbReference>
<dbReference type="InterPro" id="IPR001789">
    <property type="entry name" value="Sig_transdc_resp-reg_receiver"/>
</dbReference>
<evidence type="ECO:0000256" key="5">
    <source>
        <dbReference type="ARBA" id="ARBA00022824"/>
    </source>
</evidence>
<feature type="transmembrane region" description="Helical" evidence="9">
    <location>
        <begin position="325"/>
        <end position="347"/>
    </location>
</feature>
<keyword evidence="12" id="KW-0418">Kinase</keyword>
<dbReference type="InterPro" id="IPR003594">
    <property type="entry name" value="HATPase_dom"/>
</dbReference>
<dbReference type="GO" id="GO:0005789">
    <property type="term" value="C:endoplasmic reticulum membrane"/>
    <property type="evidence" value="ECO:0007669"/>
    <property type="project" value="UniProtKB-SubCell"/>
</dbReference>
<reference evidence="14" key="3">
    <citation type="submission" date="2015-04" db="UniProtKB">
        <authorList>
            <consortium name="EnsemblPlants"/>
        </authorList>
    </citation>
    <scope>IDENTIFICATION</scope>
    <source>
        <strain evidence="14">cv. Jemalong A17</strain>
    </source>
</reference>
<keyword evidence="5" id="KW-0256">Endoplasmic reticulum</keyword>
<dbReference type="Gene3D" id="1.10.287.130">
    <property type="match status" value="1"/>
</dbReference>
<dbReference type="Pfam" id="PF00512">
    <property type="entry name" value="HisKA"/>
    <property type="match status" value="1"/>
</dbReference>
<name>A0A072VZ96_MEDTR</name>
<dbReference type="PROSITE" id="PS50110">
    <property type="entry name" value="RESPONSE_REGULATORY"/>
    <property type="match status" value="1"/>
</dbReference>
<evidence type="ECO:0000256" key="9">
    <source>
        <dbReference type="SAM" id="Phobius"/>
    </source>
</evidence>
<evidence type="ECO:0000259" key="11">
    <source>
        <dbReference type="PROSITE" id="PS50110"/>
    </source>
</evidence>
<keyword evidence="9" id="KW-0812">Transmembrane</keyword>
<dbReference type="CDD" id="cd00082">
    <property type="entry name" value="HisKA"/>
    <property type="match status" value="1"/>
</dbReference>
<evidence type="ECO:0000313" key="14">
    <source>
        <dbReference type="EnsemblPlants" id="KEH43350"/>
    </source>
</evidence>
<reference evidence="12 15" key="1">
    <citation type="journal article" date="2011" name="Nature">
        <title>The Medicago genome provides insight into the evolution of rhizobial symbioses.</title>
        <authorList>
            <person name="Young N.D."/>
            <person name="Debelle F."/>
            <person name="Oldroyd G.E."/>
            <person name="Geurts R."/>
            <person name="Cannon S.B."/>
            <person name="Udvardi M.K."/>
            <person name="Benedito V.A."/>
            <person name="Mayer K.F."/>
            <person name="Gouzy J."/>
            <person name="Schoof H."/>
            <person name="Van de Peer Y."/>
            <person name="Proost S."/>
            <person name="Cook D.R."/>
            <person name="Meyers B.C."/>
            <person name="Spannagl M."/>
            <person name="Cheung F."/>
            <person name="De Mita S."/>
            <person name="Krishnakumar V."/>
            <person name="Gundlach H."/>
            <person name="Zhou S."/>
            <person name="Mudge J."/>
            <person name="Bharti A.K."/>
            <person name="Murray J.D."/>
            <person name="Naoumkina M.A."/>
            <person name="Rosen B."/>
            <person name="Silverstein K.A."/>
            <person name="Tang H."/>
            <person name="Rombauts S."/>
            <person name="Zhao P.X."/>
            <person name="Zhou P."/>
            <person name="Barbe V."/>
            <person name="Bardou P."/>
            <person name="Bechner M."/>
            <person name="Bellec A."/>
            <person name="Berger A."/>
            <person name="Berges H."/>
            <person name="Bidwell S."/>
            <person name="Bisseling T."/>
            <person name="Choisne N."/>
            <person name="Couloux A."/>
            <person name="Denny R."/>
            <person name="Deshpande S."/>
            <person name="Dai X."/>
            <person name="Doyle J.J."/>
            <person name="Dudez A.M."/>
            <person name="Farmer A.D."/>
            <person name="Fouteau S."/>
            <person name="Franken C."/>
            <person name="Gibelin C."/>
            <person name="Gish J."/>
            <person name="Goldstein S."/>
            <person name="Gonzalez A.J."/>
            <person name="Green P.J."/>
            <person name="Hallab A."/>
            <person name="Hartog M."/>
            <person name="Hua A."/>
            <person name="Humphray S.J."/>
            <person name="Jeong D.H."/>
            <person name="Jing Y."/>
            <person name="Jocker A."/>
            <person name="Kenton S.M."/>
            <person name="Kim D.J."/>
            <person name="Klee K."/>
            <person name="Lai H."/>
            <person name="Lang C."/>
            <person name="Lin S."/>
            <person name="Macmil S.L."/>
            <person name="Magdelenat G."/>
            <person name="Matthews L."/>
            <person name="McCorrison J."/>
            <person name="Monaghan E.L."/>
            <person name="Mun J.H."/>
            <person name="Najar F.Z."/>
            <person name="Nicholson C."/>
            <person name="Noirot C."/>
            <person name="O'Bleness M."/>
            <person name="Paule C.R."/>
            <person name="Poulain J."/>
            <person name="Prion F."/>
            <person name="Qin B."/>
            <person name="Qu C."/>
            <person name="Retzel E.F."/>
            <person name="Riddle C."/>
            <person name="Sallet E."/>
            <person name="Samain S."/>
            <person name="Samson N."/>
            <person name="Sanders I."/>
            <person name="Saurat O."/>
            <person name="Scarpelli C."/>
            <person name="Schiex T."/>
            <person name="Segurens B."/>
            <person name="Severin A.J."/>
            <person name="Sherrier D.J."/>
            <person name="Shi R."/>
            <person name="Sims S."/>
            <person name="Singer S.R."/>
            <person name="Sinharoy S."/>
            <person name="Sterck L."/>
            <person name="Viollet A."/>
            <person name="Wang B.B."/>
            <person name="Wang K."/>
            <person name="Wang M."/>
            <person name="Wang X."/>
            <person name="Warfsmann J."/>
            <person name="Weissenbach J."/>
            <person name="White D.D."/>
            <person name="White J.D."/>
            <person name="Wiley G.B."/>
            <person name="Wincker P."/>
            <person name="Xing Y."/>
            <person name="Yang L."/>
            <person name="Yao Z."/>
            <person name="Ying F."/>
            <person name="Zhai J."/>
            <person name="Zhou L."/>
            <person name="Zuber A."/>
            <person name="Denarie J."/>
            <person name="Dixon R.A."/>
            <person name="May G.D."/>
            <person name="Schwartz D.C."/>
            <person name="Rogers J."/>
            <person name="Quetier F."/>
            <person name="Town C.D."/>
            <person name="Roe B.A."/>
        </authorList>
    </citation>
    <scope>NUCLEOTIDE SEQUENCE [LARGE SCALE GENOMIC DNA]</scope>
    <source>
        <strain evidence="12">A17</strain>
        <strain evidence="14 15">cv. Jemalong A17</strain>
    </source>
</reference>
<feature type="compositionally biased region" description="Low complexity" evidence="8">
    <location>
        <begin position="761"/>
        <end position="781"/>
    </location>
</feature>
<dbReference type="EC" id="2.7.13.3" evidence="3"/>
<evidence type="ECO:0000313" key="13">
    <source>
        <dbReference type="EMBL" id="RHN81308.1"/>
    </source>
</evidence>
<reference evidence="12 15" key="2">
    <citation type="journal article" date="2014" name="BMC Genomics">
        <title>An improved genome release (version Mt4.0) for the model legume Medicago truncatula.</title>
        <authorList>
            <person name="Tang H."/>
            <person name="Krishnakumar V."/>
            <person name="Bidwell S."/>
            <person name="Rosen B."/>
            <person name="Chan A."/>
            <person name="Zhou S."/>
            <person name="Gentzbittel L."/>
            <person name="Childs K.L."/>
            <person name="Yandell M."/>
            <person name="Gundlach H."/>
            <person name="Mayer K.F."/>
            <person name="Schwartz D.C."/>
            <person name="Town C.D."/>
        </authorList>
    </citation>
    <scope>GENOME REANNOTATION</scope>
    <source>
        <strain evidence="12">A17</strain>
        <strain evidence="14 15">cv. Jemalong A17</strain>
    </source>
</reference>
<evidence type="ECO:0000256" key="6">
    <source>
        <dbReference type="ARBA" id="ARBA00023170"/>
    </source>
</evidence>
<dbReference type="SMART" id="SM00448">
    <property type="entry name" value="REC"/>
    <property type="match status" value="1"/>
</dbReference>
<keyword evidence="9" id="KW-0472">Membrane</keyword>
<gene>
    <name evidence="14" type="primary">25484851</name>
    <name evidence="12" type="ordered locus">MTR_1g090850</name>
    <name evidence="13" type="ORF">MtrunA17_Chr1g0197591</name>
</gene>
<dbReference type="Pfam" id="PF02518">
    <property type="entry name" value="HATPase_c"/>
    <property type="match status" value="1"/>
</dbReference>
<keyword evidence="13" id="KW-0808">Transferase</keyword>
<evidence type="ECO:0000256" key="7">
    <source>
        <dbReference type="PROSITE-ProRule" id="PRU00169"/>
    </source>
</evidence>
<feature type="domain" description="Histidine kinase" evidence="10">
    <location>
        <begin position="385"/>
        <end position="654"/>
    </location>
</feature>
<dbReference type="SUPFAM" id="SSF47384">
    <property type="entry name" value="Homodimeric domain of signal transducing histidine kinase"/>
    <property type="match status" value="1"/>
</dbReference>
<keyword evidence="4 7" id="KW-0597">Phosphoprotein</keyword>
<feature type="modified residue" description="4-aspartylphosphate" evidence="7">
    <location>
        <position position="984"/>
    </location>
</feature>
<proteinExistence type="predicted"/>
<accession>A0A072VZ96</accession>
<dbReference type="SMART" id="SM00387">
    <property type="entry name" value="HATPase_c"/>
    <property type="match status" value="1"/>
</dbReference>
<dbReference type="OrthoDB" id="60033at2759"/>
<evidence type="ECO:0000259" key="10">
    <source>
        <dbReference type="PROSITE" id="PS50109"/>
    </source>
</evidence>
<reference evidence="13" key="4">
    <citation type="journal article" date="2018" name="Nat. Plants">
        <title>Whole-genome landscape of Medicago truncatula symbiotic genes.</title>
        <authorList>
            <person name="Pecrix Y."/>
            <person name="Gamas P."/>
            <person name="Carrere S."/>
        </authorList>
    </citation>
    <scope>NUCLEOTIDE SEQUENCE</scope>
    <source>
        <tissue evidence="13">Leaves</tissue>
    </source>
</reference>
<evidence type="ECO:0000256" key="8">
    <source>
        <dbReference type="SAM" id="MobiDB-lite"/>
    </source>
</evidence>
<dbReference type="InterPro" id="IPR003661">
    <property type="entry name" value="HisK_dim/P_dom"/>
</dbReference>
<keyword evidence="9" id="KW-1133">Transmembrane helix</keyword>
<dbReference type="EMBL" id="CM001217">
    <property type="protein sequence ID" value="KEH43350.1"/>
    <property type="molecule type" value="Genomic_DNA"/>
</dbReference>
<evidence type="ECO:0000313" key="12">
    <source>
        <dbReference type="EMBL" id="KEH43350.1"/>
    </source>
</evidence>
<feature type="domain" description="Response regulatory" evidence="11">
    <location>
        <begin position="927"/>
        <end position="1049"/>
    </location>
</feature>